<organism evidence="4 5">
    <name type="scientific">Paracoccus cavernae</name>
    <dbReference type="NCBI Taxonomy" id="1571207"/>
    <lineage>
        <taxon>Bacteria</taxon>
        <taxon>Pseudomonadati</taxon>
        <taxon>Pseudomonadota</taxon>
        <taxon>Alphaproteobacteria</taxon>
        <taxon>Rhodobacterales</taxon>
        <taxon>Paracoccaceae</taxon>
        <taxon>Paracoccus</taxon>
    </lineage>
</organism>
<dbReference type="InterPro" id="IPR015424">
    <property type="entry name" value="PyrdxlP-dep_Trfase"/>
</dbReference>
<comment type="similarity">
    <text evidence="3">Belongs to the SelA family.</text>
</comment>
<evidence type="ECO:0000256" key="3">
    <source>
        <dbReference type="ARBA" id="ARBA00044507"/>
    </source>
</evidence>
<reference evidence="5" key="1">
    <citation type="journal article" date="2019" name="Int. J. Syst. Evol. Microbiol.">
        <title>The Global Catalogue of Microorganisms (GCM) 10K type strain sequencing project: providing services to taxonomists for standard genome sequencing and annotation.</title>
        <authorList>
            <consortium name="The Broad Institute Genomics Platform"/>
            <consortium name="The Broad Institute Genome Sequencing Center for Infectious Disease"/>
            <person name="Wu L."/>
            <person name="Ma J."/>
        </authorList>
    </citation>
    <scope>NUCLEOTIDE SEQUENCE [LARGE SCALE GENOMIC DNA]</scope>
    <source>
        <strain evidence="5">CECT 8482</strain>
    </source>
</reference>
<dbReference type="Pfam" id="PF03841">
    <property type="entry name" value="SelA"/>
    <property type="match status" value="1"/>
</dbReference>
<comment type="cofactor">
    <cofactor evidence="1">
        <name>pyridoxal 5'-phosphate</name>
        <dbReference type="ChEBI" id="CHEBI:597326"/>
    </cofactor>
</comment>
<dbReference type="PANTHER" id="PTHR32328">
    <property type="entry name" value="L-SERYL-TRNA(SEC) SELENIUM TRANSFERASE"/>
    <property type="match status" value="1"/>
</dbReference>
<keyword evidence="4" id="KW-0808">Transferase</keyword>
<dbReference type="InterPro" id="IPR015421">
    <property type="entry name" value="PyrdxlP-dep_Trfase_major"/>
</dbReference>
<protein>
    <submittedName>
        <fullName evidence="4">Aminotransferase class V-fold PLP-dependent enzyme</fullName>
    </submittedName>
</protein>
<proteinExistence type="inferred from homology"/>
<evidence type="ECO:0000256" key="2">
    <source>
        <dbReference type="ARBA" id="ARBA00022898"/>
    </source>
</evidence>
<accession>A0ABT8DBF1</accession>
<keyword evidence="4" id="KW-0032">Aminotransferase</keyword>
<dbReference type="PANTHER" id="PTHR32328:SF0">
    <property type="entry name" value="L-SERYL-TRNA(SEC) SELENIUM TRANSFERASE"/>
    <property type="match status" value="1"/>
</dbReference>
<dbReference type="SUPFAM" id="SSF53383">
    <property type="entry name" value="PLP-dependent transferases"/>
    <property type="match status" value="1"/>
</dbReference>
<dbReference type="EMBL" id="JAUFRC010000003">
    <property type="protein sequence ID" value="MDN3714133.1"/>
    <property type="molecule type" value="Genomic_DNA"/>
</dbReference>
<gene>
    <name evidence="4" type="ORF">QWZ10_24345</name>
</gene>
<sequence length="236" mass="25366">MSSVQPYHVENAITERTAAALYVVSHHTVQYGMLPLTEFARICHAHDIPVIVDAASEYDLRRFLSEGADIVVYSGHKFLSGPTSGIVAGRRDLVRAAYLQNRGIGRAMKVGKETIAGVIAALEAWERRDGDAVRARERAALQLWSDALAGLPGIQAQIVPDPTDNPLDRLEIRVGTGSGHTAEGLAKILAANDPPIIVRGHEASRGHFYLDPCNLHDGEAEIVANALNAVLRGQAG</sequence>
<keyword evidence="2" id="KW-0663">Pyridoxal phosphate</keyword>
<comment type="caution">
    <text evidence="4">The sequence shown here is derived from an EMBL/GenBank/DDBJ whole genome shotgun (WGS) entry which is preliminary data.</text>
</comment>
<keyword evidence="5" id="KW-1185">Reference proteome</keyword>
<dbReference type="GO" id="GO:0008483">
    <property type="term" value="F:transaminase activity"/>
    <property type="evidence" value="ECO:0007669"/>
    <property type="project" value="UniProtKB-KW"/>
</dbReference>
<dbReference type="InterPro" id="IPR018319">
    <property type="entry name" value="SelA-like"/>
</dbReference>
<evidence type="ECO:0000313" key="4">
    <source>
        <dbReference type="EMBL" id="MDN3714133.1"/>
    </source>
</evidence>
<evidence type="ECO:0000256" key="1">
    <source>
        <dbReference type="ARBA" id="ARBA00001933"/>
    </source>
</evidence>
<name>A0ABT8DBF1_9RHOB</name>
<dbReference type="RefSeq" id="WP_377787880.1">
    <property type="nucleotide sequence ID" value="NZ_JBHUOC010000002.1"/>
</dbReference>
<dbReference type="Gene3D" id="3.40.640.10">
    <property type="entry name" value="Type I PLP-dependent aspartate aminotransferase-like (Major domain)"/>
    <property type="match status" value="1"/>
</dbReference>
<evidence type="ECO:0000313" key="5">
    <source>
        <dbReference type="Proteomes" id="UP001243846"/>
    </source>
</evidence>
<dbReference type="Proteomes" id="UP001243846">
    <property type="component" value="Unassembled WGS sequence"/>
</dbReference>